<dbReference type="EMBL" id="MCFH01000038">
    <property type="protein sequence ID" value="ORX45745.1"/>
    <property type="molecule type" value="Genomic_DNA"/>
</dbReference>
<reference evidence="1 2" key="2">
    <citation type="submission" date="2016-08" db="EMBL/GenBank/DDBJ databases">
        <title>Pervasive Adenine N6-methylation of Active Genes in Fungi.</title>
        <authorList>
            <consortium name="DOE Joint Genome Institute"/>
            <person name="Mondo S.J."/>
            <person name="Dannebaum R.O."/>
            <person name="Kuo R.C."/>
            <person name="Labutti K."/>
            <person name="Haridas S."/>
            <person name="Kuo A."/>
            <person name="Salamov A."/>
            <person name="Ahrendt S.R."/>
            <person name="Lipzen A."/>
            <person name="Sullivan W."/>
            <person name="Andreopoulos W.B."/>
            <person name="Clum A."/>
            <person name="Lindquist E."/>
            <person name="Daum C."/>
            <person name="Ramamoorthy G.K."/>
            <person name="Gryganskyi A."/>
            <person name="Culley D."/>
            <person name="Magnuson J.K."/>
            <person name="James T.Y."/>
            <person name="O'Malley M.A."/>
            <person name="Stajich J.E."/>
            <person name="Spatafora J.W."/>
            <person name="Visel A."/>
            <person name="Grigoriev I.V."/>
        </authorList>
    </citation>
    <scope>NUCLEOTIDE SEQUENCE [LARGE SCALE GENOMIC DNA]</scope>
    <source>
        <strain evidence="2">finn</strain>
    </source>
</reference>
<dbReference type="OrthoDB" id="2158070at2759"/>
<name>A0A1Y1V2M8_9FUNG</name>
<proteinExistence type="predicted"/>
<dbReference type="InterPro" id="IPR011050">
    <property type="entry name" value="Pectin_lyase_fold/virulence"/>
</dbReference>
<dbReference type="AlphaFoldDB" id="A0A1Y1V2M8"/>
<keyword evidence="2" id="KW-1185">Reference proteome</keyword>
<comment type="caution">
    <text evidence="1">The sequence shown here is derived from an EMBL/GenBank/DDBJ whole genome shotgun (WGS) entry which is preliminary data.</text>
</comment>
<gene>
    <name evidence="1" type="ORF">BCR36DRAFT_357819</name>
</gene>
<protein>
    <recommendedName>
        <fullName evidence="3">Right handed beta helix domain-containing protein</fullName>
    </recommendedName>
</protein>
<evidence type="ECO:0008006" key="3">
    <source>
        <dbReference type="Google" id="ProtNLM"/>
    </source>
</evidence>
<organism evidence="1 2">
    <name type="scientific">Piromyces finnis</name>
    <dbReference type="NCBI Taxonomy" id="1754191"/>
    <lineage>
        <taxon>Eukaryota</taxon>
        <taxon>Fungi</taxon>
        <taxon>Fungi incertae sedis</taxon>
        <taxon>Chytridiomycota</taxon>
        <taxon>Chytridiomycota incertae sedis</taxon>
        <taxon>Neocallimastigomycetes</taxon>
        <taxon>Neocallimastigales</taxon>
        <taxon>Neocallimastigaceae</taxon>
        <taxon>Piromyces</taxon>
    </lineage>
</organism>
<accession>A0A1Y1V2M8</accession>
<dbReference type="Proteomes" id="UP000193719">
    <property type="component" value="Unassembled WGS sequence"/>
</dbReference>
<reference evidence="1 2" key="1">
    <citation type="submission" date="2016-08" db="EMBL/GenBank/DDBJ databases">
        <title>Genomes of anaerobic fungi encode conserved fungal cellulosomes for biomass hydrolysis.</title>
        <authorList>
            <consortium name="DOE Joint Genome Institute"/>
            <person name="Haitjema C.H."/>
            <person name="Gilmore S.P."/>
            <person name="Henske J.K."/>
            <person name="Solomon K.V."/>
            <person name="De Groot R."/>
            <person name="Kuo A."/>
            <person name="Mondo S.J."/>
            <person name="Salamov A.A."/>
            <person name="Labutti K."/>
            <person name="Zhao Z."/>
            <person name="Chiniquy J."/>
            <person name="Barry K."/>
            <person name="Brewer H.M."/>
            <person name="Purvine S.O."/>
            <person name="Wright A.T."/>
            <person name="Boxma B."/>
            <person name="Van Alen T."/>
            <person name="Hackstein J.H."/>
            <person name="Baker S.E."/>
            <person name="Grigoriev I.V."/>
            <person name="O'Malley M.A."/>
        </authorList>
    </citation>
    <scope>NUCLEOTIDE SEQUENCE [LARGE SCALE GENOMIC DNA]</scope>
    <source>
        <strain evidence="2">finn</strain>
    </source>
</reference>
<evidence type="ECO:0000313" key="2">
    <source>
        <dbReference type="Proteomes" id="UP000193719"/>
    </source>
</evidence>
<evidence type="ECO:0000313" key="1">
    <source>
        <dbReference type="EMBL" id="ORX45745.1"/>
    </source>
</evidence>
<sequence length="345" mass="40953">MLFNKNMDKIFYILCIIYIVFHINAKEIVVRNKDENFKNLQKVVNNNQNDKELIVRFIDPEYDMYDEEYMQFDCEFTILTNVTFIGNTNGTVFNYKGDKRGRMKFIFINSTNYRNKVIVKNIAFKDYEQSNYLVEGVGLHRIVTHTDNFQCIFENCIFDNAKQALFFIRNDLCSKPLSEESYVLFNNCIFNNNYERVIKSEVQNTNEMFDLQKCLYININNSQFINNRGLFFINNSYVTINNCTFSGIEKDSDFSMKSAFYHADLSSNYFIIRNSLFKNIYIKTSYPLIDANELRLTIENTTFQDCFSDYSYLFDLRTTKEPVVLKNTTFISKYDNSNFNKIIFI</sequence>
<dbReference type="SUPFAM" id="SSF51126">
    <property type="entry name" value="Pectin lyase-like"/>
    <property type="match status" value="1"/>
</dbReference>